<evidence type="ECO:0000256" key="1">
    <source>
        <dbReference type="ARBA" id="ARBA00011009"/>
    </source>
</evidence>
<feature type="domain" description="Glycerol-3-phosphate dehydrogenase NAD-dependent C-terminal" evidence="11">
    <location>
        <begin position="186"/>
        <end position="324"/>
    </location>
</feature>
<dbReference type="PANTHER" id="PTHR11728:SF1">
    <property type="entry name" value="GLYCEROL-3-PHOSPHATE DEHYDROGENASE [NAD(+)] 2, CHLOROPLASTIC"/>
    <property type="match status" value="1"/>
</dbReference>
<dbReference type="EMBL" id="JAMZEJ010000003">
    <property type="protein sequence ID" value="MCQ8240419.1"/>
    <property type="molecule type" value="Genomic_DNA"/>
</dbReference>
<keyword evidence="5 7" id="KW-0594">Phospholipid biosynthesis</keyword>
<comment type="pathway">
    <text evidence="7">Membrane lipid metabolism; glycerophospholipid metabolism.</text>
</comment>
<keyword evidence="7" id="KW-0963">Cytoplasm</keyword>
<comment type="catalytic activity">
    <reaction evidence="7">
        <text>sn-glycerol 3-phosphate + NAD(+) = dihydroxyacetone phosphate + NADH + H(+)</text>
        <dbReference type="Rhea" id="RHEA:11092"/>
        <dbReference type="ChEBI" id="CHEBI:15378"/>
        <dbReference type="ChEBI" id="CHEBI:57540"/>
        <dbReference type="ChEBI" id="CHEBI:57597"/>
        <dbReference type="ChEBI" id="CHEBI:57642"/>
        <dbReference type="ChEBI" id="CHEBI:57945"/>
        <dbReference type="EC" id="1.1.1.94"/>
    </reaction>
</comment>
<dbReference type="InterPro" id="IPR036291">
    <property type="entry name" value="NAD(P)-bd_dom_sf"/>
</dbReference>
<comment type="similarity">
    <text evidence="1 7 8">Belongs to the NAD-dependent glycerol-3-phosphate dehydrogenase family.</text>
</comment>
<proteinExistence type="inferred from homology"/>
<evidence type="ECO:0000256" key="7">
    <source>
        <dbReference type="HAMAP-Rule" id="MF_00394"/>
    </source>
</evidence>
<name>A0ABT1VXK3_9PROT</name>
<feature type="binding site" evidence="7">
    <location>
        <position position="142"/>
    </location>
    <ligand>
        <name>sn-glycerol 3-phosphate</name>
        <dbReference type="ChEBI" id="CHEBI:57597"/>
    </ligand>
</feature>
<feature type="binding site" evidence="7">
    <location>
        <position position="146"/>
    </location>
    <ligand>
        <name>NADPH</name>
        <dbReference type="ChEBI" id="CHEBI:57783"/>
    </ligand>
</feature>
<dbReference type="InterPro" id="IPR006109">
    <property type="entry name" value="G3P_DH_NAD-dep_C"/>
</dbReference>
<evidence type="ECO:0000256" key="3">
    <source>
        <dbReference type="ARBA" id="ARBA00023002"/>
    </source>
</evidence>
<dbReference type="InterPro" id="IPR011128">
    <property type="entry name" value="G3P_DH_NAD-dep_N"/>
</dbReference>
<feature type="binding site" evidence="7">
    <location>
        <position position="262"/>
    </location>
    <ligand>
        <name>sn-glycerol 3-phosphate</name>
        <dbReference type="ChEBI" id="CHEBI:57597"/>
    </ligand>
</feature>
<reference evidence="12 13" key="1">
    <citation type="submission" date="2022-06" db="EMBL/GenBank/DDBJ databases">
        <title>Rhizosaccharibacter gen. nov. sp. nov. KSS12, endophytic bacteria isolated from sugarcane.</title>
        <authorList>
            <person name="Pitiwittayakul N."/>
        </authorList>
    </citation>
    <scope>NUCLEOTIDE SEQUENCE [LARGE SCALE GENOMIC DNA]</scope>
    <source>
        <strain evidence="12 13">KSS12</strain>
    </source>
</reference>
<keyword evidence="13" id="KW-1185">Reference proteome</keyword>
<feature type="binding site" evidence="7">
    <location>
        <position position="25"/>
    </location>
    <ligand>
        <name>NADPH</name>
        <dbReference type="ChEBI" id="CHEBI:57783"/>
    </ligand>
</feature>
<dbReference type="PANTHER" id="PTHR11728">
    <property type="entry name" value="GLYCEROL-3-PHOSPHATE DEHYDROGENASE"/>
    <property type="match status" value="1"/>
</dbReference>
<feature type="binding site" evidence="7">
    <location>
        <position position="114"/>
    </location>
    <ligand>
        <name>sn-glycerol 3-phosphate</name>
        <dbReference type="ChEBI" id="CHEBI:57597"/>
    </ligand>
</feature>
<gene>
    <name evidence="7" type="primary">gpsA</name>
    <name evidence="12" type="ORF">NFI88_06120</name>
</gene>
<evidence type="ECO:0000256" key="2">
    <source>
        <dbReference type="ARBA" id="ARBA00022516"/>
    </source>
</evidence>
<comment type="caution">
    <text evidence="7">Lacks conserved residue(s) required for the propagation of feature annotation.</text>
</comment>
<feature type="binding site" evidence="7">
    <location>
        <position position="261"/>
    </location>
    <ligand>
        <name>NADPH</name>
        <dbReference type="ChEBI" id="CHEBI:57783"/>
    </ligand>
</feature>
<evidence type="ECO:0000256" key="6">
    <source>
        <dbReference type="ARBA" id="ARBA00023264"/>
    </source>
</evidence>
<feature type="binding site" evidence="7">
    <location>
        <position position="287"/>
    </location>
    <ligand>
        <name>NADPH</name>
        <dbReference type="ChEBI" id="CHEBI:57783"/>
    </ligand>
</feature>
<dbReference type="Proteomes" id="UP001524547">
    <property type="component" value="Unassembled WGS sequence"/>
</dbReference>
<dbReference type="SUPFAM" id="SSF48179">
    <property type="entry name" value="6-phosphogluconate dehydrogenase C-terminal domain-like"/>
    <property type="match status" value="1"/>
</dbReference>
<feature type="binding site" evidence="7">
    <location>
        <position position="261"/>
    </location>
    <ligand>
        <name>sn-glycerol 3-phosphate</name>
        <dbReference type="ChEBI" id="CHEBI:57597"/>
    </ligand>
</feature>
<sequence>MSVADDASTGTAGDRPVAVVGAGAWGTALAIQAARAGFRVSLWARDPGDLLLADGSCRRLPGHRLPEAVTVTGRVPADAVLLLVAVPTQHLRPVLARVLPPKLPPASPLVACCKGFERTTLKLPAAIMADVAPDRPTAVLSGPNFAGEVAAGLPAAAVVAASEAALAARLAAMLSTSSFRLYDNADPVGVQCAGAAKNVVAIAAGAAIGAGLGENARAALVTRGLAEIARLAEALGGRADTVAGLSGMGDLLLTCTGAASRNYGFGLELGRGRRPDDILAERSTVAEGVATAPVLEQLGRQLGVSLPIAGTVAALIAGRLTLADARDQLLSRPLTQE</sequence>
<protein>
    <recommendedName>
        <fullName evidence="7">Glycerol-3-phosphate dehydrogenase [NAD(P)+]</fullName>
        <ecNumber evidence="7">1.1.1.94</ecNumber>
    </recommendedName>
    <alternativeName>
        <fullName evidence="7">NAD(P)(+)-dependent glycerol-3-phosphate dehydrogenase</fullName>
    </alternativeName>
    <alternativeName>
        <fullName evidence="7">NAD(P)H-dependent dihydroxyacetone-phosphate reductase</fullName>
    </alternativeName>
</protein>
<dbReference type="Pfam" id="PF07479">
    <property type="entry name" value="NAD_Gly3P_dh_C"/>
    <property type="match status" value="1"/>
</dbReference>
<comment type="function">
    <text evidence="7">Catalyzes the reduction of the glycolytic intermediate dihydroxyacetone phosphate (DHAP) to sn-glycerol 3-phosphate (G3P), the key precursor for phospholipid synthesis.</text>
</comment>
<evidence type="ECO:0000256" key="5">
    <source>
        <dbReference type="ARBA" id="ARBA00023209"/>
    </source>
</evidence>
<dbReference type="HAMAP" id="MF_00394">
    <property type="entry name" value="NAD_Glyc3P_dehydrog"/>
    <property type="match status" value="1"/>
</dbReference>
<feature type="binding site" evidence="7">
    <location>
        <position position="250"/>
    </location>
    <ligand>
        <name>sn-glycerol 3-phosphate</name>
        <dbReference type="ChEBI" id="CHEBI:57597"/>
    </ligand>
</feature>
<evidence type="ECO:0000313" key="12">
    <source>
        <dbReference type="EMBL" id="MCQ8240419.1"/>
    </source>
</evidence>
<dbReference type="InterPro" id="IPR006168">
    <property type="entry name" value="G3P_DH_NAD-dep"/>
</dbReference>
<keyword evidence="7" id="KW-0521">NADP</keyword>
<evidence type="ECO:0000256" key="9">
    <source>
        <dbReference type="RuleBase" id="RU000439"/>
    </source>
</evidence>
<dbReference type="NCBIfam" id="NF000942">
    <property type="entry name" value="PRK00094.1-4"/>
    <property type="match status" value="1"/>
</dbReference>
<feature type="binding site" evidence="7">
    <location>
        <position position="45"/>
    </location>
    <ligand>
        <name>NADPH</name>
        <dbReference type="ChEBI" id="CHEBI:57783"/>
    </ligand>
</feature>
<dbReference type="InterPro" id="IPR013328">
    <property type="entry name" value="6PGD_dom2"/>
</dbReference>
<dbReference type="Gene3D" id="1.10.1040.10">
    <property type="entry name" value="N-(1-d-carboxylethyl)-l-norvaline Dehydrogenase, domain 2"/>
    <property type="match status" value="1"/>
</dbReference>
<feature type="binding site" evidence="7">
    <location>
        <position position="285"/>
    </location>
    <ligand>
        <name>NADPH</name>
        <dbReference type="ChEBI" id="CHEBI:57783"/>
    </ligand>
</feature>
<feature type="active site" description="Proton acceptor" evidence="7">
    <location>
        <position position="197"/>
    </location>
</feature>
<evidence type="ECO:0000256" key="4">
    <source>
        <dbReference type="ARBA" id="ARBA00023098"/>
    </source>
</evidence>
<comment type="catalytic activity">
    <reaction evidence="7 9">
        <text>sn-glycerol 3-phosphate + NADP(+) = dihydroxyacetone phosphate + NADPH + H(+)</text>
        <dbReference type="Rhea" id="RHEA:11096"/>
        <dbReference type="ChEBI" id="CHEBI:15378"/>
        <dbReference type="ChEBI" id="CHEBI:57597"/>
        <dbReference type="ChEBI" id="CHEBI:57642"/>
        <dbReference type="ChEBI" id="CHEBI:57783"/>
        <dbReference type="ChEBI" id="CHEBI:58349"/>
        <dbReference type="EC" id="1.1.1.94"/>
    </reaction>
</comment>
<feature type="domain" description="Glycerol-3-phosphate dehydrogenase NAD-dependent N-terminal" evidence="10">
    <location>
        <begin position="17"/>
        <end position="165"/>
    </location>
</feature>
<feature type="binding site" evidence="7">
    <location>
        <position position="260"/>
    </location>
    <ligand>
        <name>sn-glycerol 3-phosphate</name>
        <dbReference type="ChEBI" id="CHEBI:57597"/>
    </ligand>
</feature>
<feature type="binding site" evidence="7">
    <location>
        <position position="197"/>
    </location>
    <ligand>
        <name>sn-glycerol 3-phosphate</name>
        <dbReference type="ChEBI" id="CHEBI:57597"/>
    </ligand>
</feature>
<dbReference type="RefSeq" id="WP_422919140.1">
    <property type="nucleotide sequence ID" value="NZ_JAMZEJ010000003.1"/>
</dbReference>
<organism evidence="12 13">
    <name type="scientific">Rhizosaccharibacter radicis</name>
    <dbReference type="NCBI Taxonomy" id="2782605"/>
    <lineage>
        <taxon>Bacteria</taxon>
        <taxon>Pseudomonadati</taxon>
        <taxon>Pseudomonadota</taxon>
        <taxon>Alphaproteobacteria</taxon>
        <taxon>Acetobacterales</taxon>
        <taxon>Acetobacteraceae</taxon>
        <taxon>Rhizosaccharibacter</taxon>
    </lineage>
</organism>
<dbReference type="Gene3D" id="3.40.50.720">
    <property type="entry name" value="NAD(P)-binding Rossmann-like Domain"/>
    <property type="match status" value="1"/>
</dbReference>
<dbReference type="SUPFAM" id="SSF51735">
    <property type="entry name" value="NAD(P)-binding Rossmann-fold domains"/>
    <property type="match status" value="1"/>
</dbReference>
<dbReference type="Pfam" id="PF01210">
    <property type="entry name" value="NAD_Gly3P_dh_N"/>
    <property type="match status" value="1"/>
</dbReference>
<evidence type="ECO:0000259" key="10">
    <source>
        <dbReference type="Pfam" id="PF01210"/>
    </source>
</evidence>
<comment type="subcellular location">
    <subcellularLocation>
        <location evidence="7">Cytoplasm</location>
    </subcellularLocation>
</comment>
<evidence type="ECO:0000259" key="11">
    <source>
        <dbReference type="Pfam" id="PF07479"/>
    </source>
</evidence>
<comment type="caution">
    <text evidence="12">The sequence shown here is derived from an EMBL/GenBank/DDBJ whole genome shotgun (WGS) entry which is preliminary data.</text>
</comment>
<feature type="binding site" evidence="7">
    <location>
        <position position="114"/>
    </location>
    <ligand>
        <name>NADPH</name>
        <dbReference type="ChEBI" id="CHEBI:57783"/>
    </ligand>
</feature>
<keyword evidence="3 7" id="KW-0560">Oxidoreductase</keyword>
<keyword evidence="7" id="KW-0547">Nucleotide-binding</keyword>
<dbReference type="PROSITE" id="PS00957">
    <property type="entry name" value="NAD_G3PDH"/>
    <property type="match status" value="1"/>
</dbReference>
<keyword evidence="7 8" id="KW-0520">NAD</keyword>
<evidence type="ECO:0000256" key="8">
    <source>
        <dbReference type="RuleBase" id="RU000437"/>
    </source>
</evidence>
<dbReference type="GO" id="GO:0047952">
    <property type="term" value="F:glycerol-3-phosphate dehydrogenase [NAD(P)+] activity"/>
    <property type="evidence" value="ECO:0007669"/>
    <property type="project" value="UniProtKB-EC"/>
</dbReference>
<dbReference type="NCBIfam" id="NF000940">
    <property type="entry name" value="PRK00094.1-2"/>
    <property type="match status" value="1"/>
</dbReference>
<dbReference type="InterPro" id="IPR008927">
    <property type="entry name" value="6-PGluconate_DH-like_C_sf"/>
</dbReference>
<accession>A0ABT1VXK3</accession>
<dbReference type="EC" id="1.1.1.94" evidence="7"/>
<evidence type="ECO:0000313" key="13">
    <source>
        <dbReference type="Proteomes" id="UP001524547"/>
    </source>
</evidence>
<dbReference type="PRINTS" id="PR00077">
    <property type="entry name" value="GPDHDRGNASE"/>
</dbReference>
<keyword evidence="2 7" id="KW-0444">Lipid biosynthesis</keyword>
<keyword evidence="4 7" id="KW-0443">Lipid metabolism</keyword>
<dbReference type="PIRSF" id="PIRSF000114">
    <property type="entry name" value="Glycerol-3-P_dh"/>
    <property type="match status" value="1"/>
</dbReference>
<keyword evidence="6 7" id="KW-1208">Phospholipid metabolism</keyword>